<organism evidence="1 2">
    <name type="scientific">Flavobacterium noncentrifugens</name>
    <dbReference type="NCBI Taxonomy" id="1128970"/>
    <lineage>
        <taxon>Bacteria</taxon>
        <taxon>Pseudomonadati</taxon>
        <taxon>Bacteroidota</taxon>
        <taxon>Flavobacteriia</taxon>
        <taxon>Flavobacteriales</taxon>
        <taxon>Flavobacteriaceae</taxon>
        <taxon>Flavobacterium</taxon>
    </lineage>
</organism>
<accession>A0A1G9CT36</accession>
<evidence type="ECO:0000313" key="2">
    <source>
        <dbReference type="Proteomes" id="UP000199580"/>
    </source>
</evidence>
<evidence type="ECO:0008006" key="3">
    <source>
        <dbReference type="Google" id="ProtNLM"/>
    </source>
</evidence>
<dbReference type="OrthoDB" id="1321649at2"/>
<keyword evidence="2" id="KW-1185">Reference proteome</keyword>
<sequence length="585" mass="66341">MDHYVLKPRNHPQSHLLMLITNELLDFINADSVYYSLDNTGGGPKIIFSIFMHRDSMQIEGDLFAVADRVFKPYPEIAYQILSCDYAEDALRKGNLFLLRHCTLGELAYANPSADHAFYPEEATVSKLVRRAAKHFKKHMNKVDVCLLDVPRSIEYQNDLEAAFTIHKAMQLLYKTATHFIMGKPYAAKSIAAQQLHLSKFAPSLSNLFQIGQEEESDLLEKLDECYWSYKRKQVHNVKLPDLGKVQEKVARLKDEVQKMFDQMVAECTEKISYREDIVEAGDTAPLLATPTGNFEASANDLEAVCQIIRDFIPTDAVYCFGKKEVEHTEKLAIGHSKGNFQQTRLYLLVLTTSTRANASADLGSIISSKTDQRFVAVLLVHKTDSLKKAAGDQLCFFSSVIANGELLYGKEGFRCPLHSKDAGVRNLSFAEIFMGERKTIGNCFLDAHFERLSRNVSTIDQVMLNLAVEHTCLGLIRVFLGYTPNYFSLGFFIDLCGFFTSLPNQFFPRASEEDKRLFKMISTHPSSMRFHYEWEVNYTDMDFLSGRCGELMKLASELTDKELARLKSEGMQTVNDNKLQNNPS</sequence>
<dbReference type="AlphaFoldDB" id="A0A1G9CT36"/>
<gene>
    <name evidence="1" type="ORF">SAMN04487935_3637</name>
</gene>
<name>A0A1G9CT36_9FLAO</name>
<dbReference type="STRING" id="1128970.SAMN04487935_3637"/>
<protein>
    <recommendedName>
        <fullName evidence="3">HEPN domain-containing protein</fullName>
    </recommendedName>
</protein>
<evidence type="ECO:0000313" key="1">
    <source>
        <dbReference type="EMBL" id="SDK54615.1"/>
    </source>
</evidence>
<proteinExistence type="predicted"/>
<dbReference type="EMBL" id="FNEZ01000007">
    <property type="protein sequence ID" value="SDK54615.1"/>
    <property type="molecule type" value="Genomic_DNA"/>
</dbReference>
<dbReference type="Proteomes" id="UP000199580">
    <property type="component" value="Unassembled WGS sequence"/>
</dbReference>
<dbReference type="RefSeq" id="WP_091398966.1">
    <property type="nucleotide sequence ID" value="NZ_BKAI01000010.1"/>
</dbReference>
<reference evidence="1 2" key="1">
    <citation type="submission" date="2016-10" db="EMBL/GenBank/DDBJ databases">
        <authorList>
            <person name="de Groot N.N."/>
        </authorList>
    </citation>
    <scope>NUCLEOTIDE SEQUENCE [LARGE SCALE GENOMIC DNA]</scope>
    <source>
        <strain evidence="1 2">CGMCC 1.10076</strain>
    </source>
</reference>
<dbReference type="Gene3D" id="1.20.120.330">
    <property type="entry name" value="Nucleotidyltransferases domain 2"/>
    <property type="match status" value="2"/>
</dbReference>